<dbReference type="EMBL" id="CP071090">
    <property type="protein sequence ID" value="QSQ19783.1"/>
    <property type="molecule type" value="Genomic_DNA"/>
</dbReference>
<dbReference type="Proteomes" id="UP000662747">
    <property type="component" value="Chromosome"/>
</dbReference>
<gene>
    <name evidence="2" type="ORF">JY651_31425</name>
</gene>
<proteinExistence type="predicted"/>
<accession>A0ABX7NN01</accession>
<feature type="region of interest" description="Disordered" evidence="1">
    <location>
        <begin position="125"/>
        <end position="150"/>
    </location>
</feature>
<keyword evidence="3" id="KW-1185">Reference proteome</keyword>
<organism evidence="2 3">
    <name type="scientific">Pyxidicoccus parkwayensis</name>
    <dbReference type="NCBI Taxonomy" id="2813578"/>
    <lineage>
        <taxon>Bacteria</taxon>
        <taxon>Pseudomonadati</taxon>
        <taxon>Myxococcota</taxon>
        <taxon>Myxococcia</taxon>
        <taxon>Myxococcales</taxon>
        <taxon>Cystobacterineae</taxon>
        <taxon>Myxococcaceae</taxon>
        <taxon>Pyxidicoccus</taxon>
    </lineage>
</organism>
<protein>
    <submittedName>
        <fullName evidence="2">DUF4150 domain-containing protein</fullName>
    </submittedName>
</protein>
<evidence type="ECO:0000256" key="1">
    <source>
        <dbReference type="SAM" id="MobiDB-lite"/>
    </source>
</evidence>
<evidence type="ECO:0000313" key="2">
    <source>
        <dbReference type="EMBL" id="QSQ19783.1"/>
    </source>
</evidence>
<reference evidence="2 3" key="1">
    <citation type="submission" date="2021-02" db="EMBL/GenBank/DDBJ databases">
        <title>De Novo genome assembly of isolated myxobacteria.</title>
        <authorList>
            <person name="Stevens D.C."/>
        </authorList>
    </citation>
    <scope>NUCLEOTIDE SEQUENCE [LARGE SCALE GENOMIC DNA]</scope>
    <source>
        <strain evidence="3">SCPEA02</strain>
    </source>
</reference>
<dbReference type="Pfam" id="PF13665">
    <property type="entry name" value="Tox-PAAR-like"/>
    <property type="match status" value="1"/>
</dbReference>
<name>A0ABX7NN01_9BACT</name>
<sequence length="329" mass="35459">MMGNNTYANGRSISCKSGTGQVTAAFPDVCLSPPGPPAGPVPLPYPLFSSSSDMTDGSKTVLIGGKEAMLRDKSYFKKCTGDEAATKSFGQGVVTHQLSGKVYFASWSMDVRFEGENVVRHLDMTTSNHASTPGNESTPTPQLESMAPPDPAKCAEVLARYPVEPYGTQKKMMKGPHEGSQSHHVVQNAHFQEGRGSGTPTTVAGGCPNYTEDAAPCIPLDDGSDITTEHGWVSRLQKDRARFYRRRYKSTGKNVTYAEARKDCQDQLCSPPPGPGLTKEEAECILLEVDRRFIEICGGTGNLELRPPGLRKKWKPSTPSTGTDGNGIL</sequence>
<evidence type="ECO:0000313" key="3">
    <source>
        <dbReference type="Proteomes" id="UP000662747"/>
    </source>
</evidence>
<feature type="compositionally biased region" description="Polar residues" evidence="1">
    <location>
        <begin position="125"/>
        <end position="143"/>
    </location>
</feature>
<feature type="region of interest" description="Disordered" evidence="1">
    <location>
        <begin position="308"/>
        <end position="329"/>
    </location>
</feature>